<dbReference type="InterPro" id="IPR036047">
    <property type="entry name" value="F-box-like_dom_sf"/>
</dbReference>
<dbReference type="SUPFAM" id="SSF81383">
    <property type="entry name" value="F-box domain"/>
    <property type="match status" value="1"/>
</dbReference>
<evidence type="ECO:0008006" key="4">
    <source>
        <dbReference type="Google" id="ProtNLM"/>
    </source>
</evidence>
<proteinExistence type="predicted"/>
<sequence>MASPYQSVLHERDHITSLATELQVEILRYVHPPDLASLCRSCKILFAVAMPELYREVILDVIDENVCRQFIKSLTVRNWLAQHIKSLTFIDDTRDRKSPPTSALTSRDRKPMSGDRRHERDDQHFGQYEYDDEQVQFLMRLVLDVLPNNSLKSFRFASWMPLTRQTVCLLYENQKSLKEISHGRYKDDRVHRQIRFQHACNKVERLELIIDHDVGVGFCLEYCKSLKHLSISAPIAPTNDVRRRHAQDFSLMIKALEGEVSIKSVPSVTTLDLVSLELHHIQLEYRVAAPLTRRIVLTSLTTLVLVNVSGTNLPHLMELLRHSGENGALSLKKFAFSPDPGPDSTLLSGTMRSLNGFLMSFKGLEEVKIHLEYTRVRDFAQARHLARHLDLGAILHHSETLKVLYFRPLGQALDAADCPSLSLIAQECTRLEQLAIPLIHSDIRLNSTLPFAAHPWQNTIVSSLSSGCPFPHHWVGNTRITANNNKTGPRRAPPAPQDLQHPERRRRPPCSQEAELRPTCSSHPQNLDSAALQGLTLSEHSPVPPDPELGRPNCQLPQCQFNPWIQPNNVPSSRYKGQARSHGVSGQVRVG</sequence>
<accession>A0A6G1HHA3</accession>
<organism evidence="2 3">
    <name type="scientific">Aulographum hederae CBS 113979</name>
    <dbReference type="NCBI Taxonomy" id="1176131"/>
    <lineage>
        <taxon>Eukaryota</taxon>
        <taxon>Fungi</taxon>
        <taxon>Dikarya</taxon>
        <taxon>Ascomycota</taxon>
        <taxon>Pezizomycotina</taxon>
        <taxon>Dothideomycetes</taxon>
        <taxon>Pleosporomycetidae</taxon>
        <taxon>Aulographales</taxon>
        <taxon>Aulographaceae</taxon>
    </lineage>
</organism>
<feature type="compositionally biased region" description="Basic and acidic residues" evidence="1">
    <location>
        <begin position="106"/>
        <end position="123"/>
    </location>
</feature>
<dbReference type="AlphaFoldDB" id="A0A6G1HHA3"/>
<evidence type="ECO:0000313" key="2">
    <source>
        <dbReference type="EMBL" id="KAF1992447.1"/>
    </source>
</evidence>
<feature type="region of interest" description="Disordered" evidence="1">
    <location>
        <begin position="479"/>
        <end position="527"/>
    </location>
</feature>
<dbReference type="Proteomes" id="UP000800041">
    <property type="component" value="Unassembled WGS sequence"/>
</dbReference>
<name>A0A6G1HHA3_9PEZI</name>
<feature type="region of interest" description="Disordered" evidence="1">
    <location>
        <begin position="93"/>
        <end position="123"/>
    </location>
</feature>
<evidence type="ECO:0000313" key="3">
    <source>
        <dbReference type="Proteomes" id="UP000800041"/>
    </source>
</evidence>
<evidence type="ECO:0000256" key="1">
    <source>
        <dbReference type="SAM" id="MobiDB-lite"/>
    </source>
</evidence>
<reference evidence="2" key="1">
    <citation type="journal article" date="2020" name="Stud. Mycol.">
        <title>101 Dothideomycetes genomes: a test case for predicting lifestyles and emergence of pathogens.</title>
        <authorList>
            <person name="Haridas S."/>
            <person name="Albert R."/>
            <person name="Binder M."/>
            <person name="Bloem J."/>
            <person name="Labutti K."/>
            <person name="Salamov A."/>
            <person name="Andreopoulos B."/>
            <person name="Baker S."/>
            <person name="Barry K."/>
            <person name="Bills G."/>
            <person name="Bluhm B."/>
            <person name="Cannon C."/>
            <person name="Castanera R."/>
            <person name="Culley D."/>
            <person name="Daum C."/>
            <person name="Ezra D."/>
            <person name="Gonzalez J."/>
            <person name="Henrissat B."/>
            <person name="Kuo A."/>
            <person name="Liang C."/>
            <person name="Lipzen A."/>
            <person name="Lutzoni F."/>
            <person name="Magnuson J."/>
            <person name="Mondo S."/>
            <person name="Nolan M."/>
            <person name="Ohm R."/>
            <person name="Pangilinan J."/>
            <person name="Park H.-J."/>
            <person name="Ramirez L."/>
            <person name="Alfaro M."/>
            <person name="Sun H."/>
            <person name="Tritt A."/>
            <person name="Yoshinaga Y."/>
            <person name="Zwiers L.-H."/>
            <person name="Turgeon B."/>
            <person name="Goodwin S."/>
            <person name="Spatafora J."/>
            <person name="Crous P."/>
            <person name="Grigoriev I."/>
        </authorList>
    </citation>
    <scope>NUCLEOTIDE SEQUENCE</scope>
    <source>
        <strain evidence="2">CBS 113979</strain>
    </source>
</reference>
<dbReference type="OrthoDB" id="3797124at2759"/>
<keyword evidence="3" id="KW-1185">Reference proteome</keyword>
<dbReference type="EMBL" id="ML977137">
    <property type="protein sequence ID" value="KAF1992447.1"/>
    <property type="molecule type" value="Genomic_DNA"/>
</dbReference>
<feature type="region of interest" description="Disordered" evidence="1">
    <location>
        <begin position="567"/>
        <end position="591"/>
    </location>
</feature>
<protein>
    <recommendedName>
        <fullName evidence="4">F-box domain-containing protein</fullName>
    </recommendedName>
</protein>
<gene>
    <name evidence="2" type="ORF">K402DRAFT_399562</name>
</gene>